<feature type="transmembrane region" description="Helical" evidence="13">
    <location>
        <begin position="314"/>
        <end position="335"/>
    </location>
</feature>
<keyword evidence="7 13" id="KW-1133">Transmembrane helix</keyword>
<dbReference type="PANTHER" id="PTHR12127">
    <property type="entry name" value="MUCOLIPIN"/>
    <property type="match status" value="1"/>
</dbReference>
<evidence type="ECO:0000256" key="10">
    <source>
        <dbReference type="ARBA" id="ARBA00023157"/>
    </source>
</evidence>
<dbReference type="GO" id="GO:0005886">
    <property type="term" value="C:plasma membrane"/>
    <property type="evidence" value="ECO:0007669"/>
    <property type="project" value="UniProtKB-SubCell"/>
</dbReference>
<dbReference type="GO" id="GO:0010008">
    <property type="term" value="C:endosome membrane"/>
    <property type="evidence" value="ECO:0007669"/>
    <property type="project" value="UniProtKB-SubCell"/>
</dbReference>
<feature type="transmembrane region" description="Helical" evidence="13">
    <location>
        <begin position="59"/>
        <end position="78"/>
    </location>
</feature>
<dbReference type="AlphaFoldDB" id="A0A3Q3SJI2"/>
<reference evidence="16" key="2">
    <citation type="submission" date="2025-09" db="UniProtKB">
        <authorList>
            <consortium name="Ensembl"/>
        </authorList>
    </citation>
    <scope>IDENTIFICATION</scope>
</reference>
<reference evidence="16" key="1">
    <citation type="submission" date="2025-08" db="UniProtKB">
        <authorList>
            <consortium name="Ensembl"/>
        </authorList>
    </citation>
    <scope>IDENTIFICATION</scope>
</reference>
<dbReference type="GO" id="GO:0072345">
    <property type="term" value="F:NAADP-sensitive calcium-release channel activity"/>
    <property type="evidence" value="ECO:0007669"/>
    <property type="project" value="TreeGrafter"/>
</dbReference>
<dbReference type="InterPro" id="IPR013122">
    <property type="entry name" value="PKD1_2_channel"/>
</dbReference>
<feature type="domain" description="Mucolipin extracytosolic" evidence="15">
    <location>
        <begin position="83"/>
        <end position="235"/>
    </location>
</feature>
<evidence type="ECO:0000256" key="13">
    <source>
        <dbReference type="SAM" id="Phobius"/>
    </source>
</evidence>
<keyword evidence="17" id="KW-1185">Reference proteome</keyword>
<dbReference type="InterPro" id="IPR039031">
    <property type="entry name" value="Mucolipin"/>
</dbReference>
<evidence type="ECO:0000256" key="1">
    <source>
        <dbReference type="ARBA" id="ARBA00004337"/>
    </source>
</evidence>
<dbReference type="GO" id="GO:0005765">
    <property type="term" value="C:lysosomal membrane"/>
    <property type="evidence" value="ECO:0007669"/>
    <property type="project" value="TreeGrafter"/>
</dbReference>
<keyword evidence="3" id="KW-0813">Transport</keyword>
<accession>A0A3Q3SJI2</accession>
<keyword evidence="10" id="KW-1015">Disulfide bond</keyword>
<protein>
    <submittedName>
        <fullName evidence="16">Mucolipin 3a</fullName>
    </submittedName>
</protein>
<name>A0A3Q3SJI2_9TELE</name>
<organism evidence="16 17">
    <name type="scientific">Mastacembelus armatus</name>
    <name type="common">zig-zag eel</name>
    <dbReference type="NCBI Taxonomy" id="205130"/>
    <lineage>
        <taxon>Eukaryota</taxon>
        <taxon>Metazoa</taxon>
        <taxon>Chordata</taxon>
        <taxon>Craniata</taxon>
        <taxon>Vertebrata</taxon>
        <taxon>Euteleostomi</taxon>
        <taxon>Actinopterygii</taxon>
        <taxon>Neopterygii</taxon>
        <taxon>Teleostei</taxon>
        <taxon>Neoteleostei</taxon>
        <taxon>Acanthomorphata</taxon>
        <taxon>Anabantaria</taxon>
        <taxon>Synbranchiformes</taxon>
        <taxon>Mastacembelidae</taxon>
        <taxon>Mastacembelus</taxon>
    </lineage>
</organism>
<feature type="transmembrane region" description="Helical" evidence="13">
    <location>
        <begin position="285"/>
        <end position="302"/>
    </location>
</feature>
<evidence type="ECO:0000256" key="9">
    <source>
        <dbReference type="ARBA" id="ARBA00023136"/>
    </source>
</evidence>
<dbReference type="InParanoid" id="A0A3Q3SJI2"/>
<keyword evidence="8" id="KW-0406">Ion transport</keyword>
<evidence type="ECO:0000256" key="3">
    <source>
        <dbReference type="ARBA" id="ARBA00022448"/>
    </source>
</evidence>
<keyword evidence="6" id="KW-0967">Endosome</keyword>
<evidence type="ECO:0000256" key="7">
    <source>
        <dbReference type="ARBA" id="ARBA00022989"/>
    </source>
</evidence>
<keyword evidence="9 13" id="KW-0472">Membrane</keyword>
<keyword evidence="11" id="KW-0407">Ion channel</keyword>
<evidence type="ECO:0000256" key="6">
    <source>
        <dbReference type="ARBA" id="ARBA00022753"/>
    </source>
</evidence>
<feature type="transmembrane region" description="Helical" evidence="13">
    <location>
        <begin position="347"/>
        <end position="369"/>
    </location>
</feature>
<evidence type="ECO:0000256" key="12">
    <source>
        <dbReference type="ARBA" id="ARBA00036634"/>
    </source>
</evidence>
<feature type="transmembrane region" description="Helical" evidence="13">
    <location>
        <begin position="240"/>
        <end position="256"/>
    </location>
</feature>
<dbReference type="InterPro" id="IPR049134">
    <property type="entry name" value="MCLN_ECD"/>
</dbReference>
<evidence type="ECO:0000259" key="15">
    <source>
        <dbReference type="Pfam" id="PF21381"/>
    </source>
</evidence>
<comment type="subcellular location">
    <subcellularLocation>
        <location evidence="2">Cell membrane</location>
        <topology evidence="2">Multi-pass membrane protein</topology>
    </subcellularLocation>
    <subcellularLocation>
        <location evidence="1">Endosome membrane</location>
        <topology evidence="1">Multi-pass membrane protein</topology>
    </subcellularLocation>
</comment>
<dbReference type="FunFam" id="1.10.287.70:FF:000033">
    <property type="entry name" value="Mucolipin 1"/>
    <property type="match status" value="1"/>
</dbReference>
<feature type="transmembrane region" description="Helical" evidence="13">
    <location>
        <begin position="457"/>
        <end position="478"/>
    </location>
</feature>
<evidence type="ECO:0000256" key="11">
    <source>
        <dbReference type="ARBA" id="ARBA00023303"/>
    </source>
</evidence>
<evidence type="ECO:0000259" key="14">
    <source>
        <dbReference type="Pfam" id="PF08016"/>
    </source>
</evidence>
<feature type="domain" description="Polycystin cation channel PKD1/PKD2" evidence="14">
    <location>
        <begin position="349"/>
        <end position="485"/>
    </location>
</feature>
<evidence type="ECO:0000313" key="17">
    <source>
        <dbReference type="Proteomes" id="UP000261640"/>
    </source>
</evidence>
<evidence type="ECO:0000256" key="5">
    <source>
        <dbReference type="ARBA" id="ARBA00022692"/>
    </source>
</evidence>
<evidence type="ECO:0000256" key="8">
    <source>
        <dbReference type="ARBA" id="ARBA00023065"/>
    </source>
</evidence>
<sequence length="532" mass="62222">MDESEPLVRSEERRLNSHCRWSSQTMETKVVENFRRRLKYFFMNPCEKYEARGRKPWKLILQILKIAIITIQLVSFGLSNGMMVTFREENLMTFRHLFLKEQKDLQLGSYALYTKKNVYDHIYYIIHRYIHLRNLTVGNLAYERINGEYTPLLVCQEFYRNSSIYPGNETFDIDPQIEKAVGLFNARWYRCCQLICVCVSRLLSVNIYLTLKTINLQTVRHHELPDCYDFHVMVGDTNDVTNFFSLFLSFCLSFLAGKIDYLLLLFDSVVILSCFTSLILCTRSIINGIQLQFFSIFFHVYYNKIATWSDRMEFINGWYILIIVSDILTIAGSALKIGIQTKFLTNYDVCSILLGTATMLVWVGVIRYLGFFKKYNILILTLRAAFPNVIRFSCCAAMIYLGYCFCGWIVLGPYHDKFRTLDKVTECLFSLLNGDDMYATFLRLRDKSYIVWLFSRLYLYSFISLFIYMVLSLFIALITDTYETVKHHQQDKVPVSQLQAFIAECRDQPESGIYQTDEEPASCCLSTCCCFG</sequence>
<dbReference type="GeneTree" id="ENSGT00950000183036"/>
<keyword evidence="4" id="KW-1003">Cell membrane</keyword>
<comment type="catalytic activity">
    <reaction evidence="12">
        <text>Ca(2+)(in) = Ca(2+)(out)</text>
        <dbReference type="Rhea" id="RHEA:29671"/>
        <dbReference type="ChEBI" id="CHEBI:29108"/>
    </reaction>
</comment>
<feature type="transmembrane region" description="Helical" evidence="13">
    <location>
        <begin position="389"/>
        <end position="411"/>
    </location>
</feature>
<evidence type="ECO:0000313" key="16">
    <source>
        <dbReference type="Ensembl" id="ENSMAMP00000025750.2"/>
    </source>
</evidence>
<evidence type="ECO:0000256" key="2">
    <source>
        <dbReference type="ARBA" id="ARBA00004651"/>
    </source>
</evidence>
<keyword evidence="5 13" id="KW-0812">Transmembrane</keyword>
<dbReference type="Gene3D" id="1.10.287.70">
    <property type="match status" value="1"/>
</dbReference>
<dbReference type="Proteomes" id="UP000261640">
    <property type="component" value="Unplaced"/>
</dbReference>
<dbReference type="Pfam" id="PF08016">
    <property type="entry name" value="PKD_channel"/>
    <property type="match status" value="1"/>
</dbReference>
<dbReference type="PANTHER" id="PTHR12127:SF23">
    <property type="entry name" value="MUCOLIPIN-3 ISOFORM X1"/>
    <property type="match status" value="1"/>
</dbReference>
<evidence type="ECO:0000256" key="4">
    <source>
        <dbReference type="ARBA" id="ARBA00022475"/>
    </source>
</evidence>
<proteinExistence type="predicted"/>
<dbReference type="Pfam" id="PF21381">
    <property type="entry name" value="MCLN_ECD"/>
    <property type="match status" value="1"/>
</dbReference>
<dbReference type="Ensembl" id="ENSMAMT00000026410.2">
    <property type="protein sequence ID" value="ENSMAMP00000025750.2"/>
    <property type="gene ID" value="ENSMAMG00000017256.2"/>
</dbReference>